<dbReference type="AlphaFoldDB" id="A0A3G9GEZ1"/>
<keyword evidence="1" id="KW-1133">Transmembrane helix</keyword>
<feature type="transmembrane region" description="Helical" evidence="1">
    <location>
        <begin position="12"/>
        <end position="33"/>
    </location>
</feature>
<keyword evidence="1" id="KW-0812">Transmembrane</keyword>
<evidence type="ECO:0000313" key="2">
    <source>
        <dbReference type="EMBL" id="BBF86418.1"/>
    </source>
</evidence>
<name>A0A3G9GEZ1_9NEIS</name>
<gene>
    <name evidence="2" type="ORF">DLM_2817</name>
</gene>
<sequence>MRHREWSPGTVILLHCTQKGAVLAIVGVALLALKSITQHLSILIVSHLDQTQFESAIILVIKGLQSFFT</sequence>
<evidence type="ECO:0000313" key="3">
    <source>
        <dbReference type="Proteomes" id="UP000198290"/>
    </source>
</evidence>
<keyword evidence="1" id="KW-0472">Membrane</keyword>
<reference evidence="2 3" key="2">
    <citation type="journal article" date="2017" name="Genome Announc.">
        <title>Draft genome sequence of Aquitalea magnusonii strain H3, a plant growth-promoting bacterium of duckweed Lemna minor.</title>
        <authorList>
            <person name="Ishizawa H."/>
            <person name="Kuroda M."/>
            <person name="Ike M."/>
        </authorList>
    </citation>
    <scope>NUCLEOTIDE SEQUENCE [LARGE SCALE GENOMIC DNA]</scope>
    <source>
        <strain evidence="2 3">H3</strain>
    </source>
</reference>
<reference evidence="3" key="1">
    <citation type="journal article" date="2017" name="Biotechnol. Biofuels">
        <title>Evaluation of environmental bacterial communities as a factor affecting the growth of duckweed Lemna minor.</title>
        <authorList>
            <person name="Ishizawa H."/>
            <person name="Kuroda M."/>
            <person name="Morikawa M."/>
            <person name="Ike M."/>
        </authorList>
    </citation>
    <scope>NUCLEOTIDE SEQUENCE [LARGE SCALE GENOMIC DNA]</scope>
    <source>
        <strain evidence="3">H3</strain>
    </source>
</reference>
<reference evidence="3" key="3">
    <citation type="journal article" date="2017" name="Plant Physiol. Biochem.">
        <title>Differential oxidative and antioxidative response of duckweed Lemna minor toward plant growth promoting/inhibiting bacteria.</title>
        <authorList>
            <person name="Ishizawa H."/>
            <person name="Kuroda M."/>
            <person name="Morikawa M."/>
            <person name="Ike M."/>
        </authorList>
    </citation>
    <scope>NUCLEOTIDE SEQUENCE [LARGE SCALE GENOMIC DNA]</scope>
    <source>
        <strain evidence="3">H3</strain>
    </source>
</reference>
<dbReference type="KEGG" id="amah:DLM_2817"/>
<keyword evidence="3" id="KW-1185">Reference proteome</keyword>
<evidence type="ECO:0000256" key="1">
    <source>
        <dbReference type="SAM" id="Phobius"/>
    </source>
</evidence>
<dbReference type="EMBL" id="AP018823">
    <property type="protein sequence ID" value="BBF86418.1"/>
    <property type="molecule type" value="Genomic_DNA"/>
</dbReference>
<accession>A0A3G9GEZ1</accession>
<organism evidence="2 3">
    <name type="scientific">Aquitalea magnusonii</name>
    <dbReference type="NCBI Taxonomy" id="332411"/>
    <lineage>
        <taxon>Bacteria</taxon>
        <taxon>Pseudomonadati</taxon>
        <taxon>Pseudomonadota</taxon>
        <taxon>Betaproteobacteria</taxon>
        <taxon>Neisseriales</taxon>
        <taxon>Chromobacteriaceae</taxon>
        <taxon>Aquitalea</taxon>
    </lineage>
</organism>
<protein>
    <submittedName>
        <fullName evidence="2">Uncharacterized protein</fullName>
    </submittedName>
</protein>
<proteinExistence type="predicted"/>
<dbReference type="Proteomes" id="UP000198290">
    <property type="component" value="Chromosome"/>
</dbReference>